<organism evidence="3">
    <name type="scientific">Ixodes ricinus</name>
    <name type="common">Common tick</name>
    <name type="synonym">Acarus ricinus</name>
    <dbReference type="NCBI Taxonomy" id="34613"/>
    <lineage>
        <taxon>Eukaryota</taxon>
        <taxon>Metazoa</taxon>
        <taxon>Ecdysozoa</taxon>
        <taxon>Arthropoda</taxon>
        <taxon>Chelicerata</taxon>
        <taxon>Arachnida</taxon>
        <taxon>Acari</taxon>
        <taxon>Parasitiformes</taxon>
        <taxon>Ixodida</taxon>
        <taxon>Ixodoidea</taxon>
        <taxon>Ixodidae</taxon>
        <taxon>Ixodinae</taxon>
        <taxon>Ixodes</taxon>
    </lineage>
</organism>
<evidence type="ECO:0000313" key="3">
    <source>
        <dbReference type="EMBL" id="MXU94541.1"/>
    </source>
</evidence>
<dbReference type="EMBL" id="GIFC01012458">
    <property type="protein sequence ID" value="MXU94541.1"/>
    <property type="molecule type" value="Transcribed_RNA"/>
</dbReference>
<feature type="compositionally biased region" description="Basic and acidic residues" evidence="1">
    <location>
        <begin position="136"/>
        <end position="157"/>
    </location>
</feature>
<sequence length="165" mass="19358">MWDLFFFSLFFLFSYSVYIVIFLSTLSLRHRRRLMACGSEDVFFACVCIALLFFFKSCAPIRSSAKHCRLSSKECQSKSRRQECDETCVVCPFLPKILTSRVKDAKRKKNETLGDPIETRQQPFLHLRSSASGRGSRAERKPERRETQKSIFRERKTCNGKHRRL</sequence>
<keyword evidence="2" id="KW-1133">Transmembrane helix</keyword>
<reference evidence="3" key="1">
    <citation type="submission" date="2019-12" db="EMBL/GenBank/DDBJ databases">
        <title>An insight into the sialome of adult female Ixodes ricinus ticks feeding for 6 days.</title>
        <authorList>
            <person name="Perner J."/>
            <person name="Ribeiro J.M.C."/>
        </authorList>
    </citation>
    <scope>NUCLEOTIDE SEQUENCE</scope>
    <source>
        <strain evidence="3">Semi-engorged</strain>
        <tissue evidence="3">Salivary glands</tissue>
    </source>
</reference>
<protein>
    <submittedName>
        <fullName evidence="3">Uncharacterized protein</fullName>
    </submittedName>
</protein>
<keyword evidence="2" id="KW-0812">Transmembrane</keyword>
<evidence type="ECO:0000256" key="2">
    <source>
        <dbReference type="SAM" id="Phobius"/>
    </source>
</evidence>
<evidence type="ECO:0000256" key="1">
    <source>
        <dbReference type="SAM" id="MobiDB-lite"/>
    </source>
</evidence>
<feature type="region of interest" description="Disordered" evidence="1">
    <location>
        <begin position="110"/>
        <end position="165"/>
    </location>
</feature>
<accession>A0A6B0UYF9</accession>
<name>A0A6B0UYF9_IXORI</name>
<feature type="transmembrane region" description="Helical" evidence="2">
    <location>
        <begin position="6"/>
        <end position="27"/>
    </location>
</feature>
<proteinExistence type="predicted"/>
<keyword evidence="2" id="KW-0472">Membrane</keyword>
<dbReference type="AlphaFoldDB" id="A0A6B0UYF9"/>